<dbReference type="SUPFAM" id="SSF89550">
    <property type="entry name" value="PHP domain-like"/>
    <property type="match status" value="1"/>
</dbReference>
<dbReference type="Pfam" id="PF07733">
    <property type="entry name" value="DNA_pol3_alpha"/>
    <property type="match status" value="1"/>
</dbReference>
<dbReference type="NCBIfam" id="NF004226">
    <property type="entry name" value="PRK05673.1"/>
    <property type="match status" value="1"/>
</dbReference>
<evidence type="ECO:0000313" key="15">
    <source>
        <dbReference type="Proteomes" id="UP000192872"/>
    </source>
</evidence>
<evidence type="ECO:0000259" key="13">
    <source>
        <dbReference type="SMART" id="SM00481"/>
    </source>
</evidence>
<dbReference type="InterPro" id="IPR049821">
    <property type="entry name" value="PolIIIA_DnaE1_PHP"/>
</dbReference>
<dbReference type="AlphaFoldDB" id="A0A1W9HVA7"/>
<evidence type="ECO:0000256" key="9">
    <source>
        <dbReference type="ARBA" id="ARBA00022932"/>
    </source>
</evidence>
<evidence type="ECO:0000256" key="6">
    <source>
        <dbReference type="ARBA" id="ARBA00022679"/>
    </source>
</evidence>
<dbReference type="GO" id="GO:0008408">
    <property type="term" value="F:3'-5' exonuclease activity"/>
    <property type="evidence" value="ECO:0007669"/>
    <property type="project" value="InterPro"/>
</dbReference>
<evidence type="ECO:0000313" key="14">
    <source>
        <dbReference type="EMBL" id="OQW51359.1"/>
    </source>
</evidence>
<comment type="catalytic activity">
    <reaction evidence="12">
        <text>DNA(n) + a 2'-deoxyribonucleoside 5'-triphosphate = DNA(n+1) + diphosphate</text>
        <dbReference type="Rhea" id="RHEA:22508"/>
        <dbReference type="Rhea" id="RHEA-COMP:17339"/>
        <dbReference type="Rhea" id="RHEA-COMP:17340"/>
        <dbReference type="ChEBI" id="CHEBI:33019"/>
        <dbReference type="ChEBI" id="CHEBI:61560"/>
        <dbReference type="ChEBI" id="CHEBI:173112"/>
        <dbReference type="EC" id="2.7.7.7"/>
    </reaction>
</comment>
<keyword evidence="8" id="KW-0235">DNA replication</keyword>
<dbReference type="InterPro" id="IPR003141">
    <property type="entry name" value="Pol/His_phosphatase_N"/>
</dbReference>
<dbReference type="InterPro" id="IPR011708">
    <property type="entry name" value="DNA_pol3_alpha_NTPase_dom"/>
</dbReference>
<dbReference type="SMART" id="SM00481">
    <property type="entry name" value="POLIIIAc"/>
    <property type="match status" value="1"/>
</dbReference>
<protein>
    <recommendedName>
        <fullName evidence="4">DNA polymerase III subunit alpha</fullName>
        <ecNumber evidence="3">2.7.7.7</ecNumber>
    </recommendedName>
</protein>
<evidence type="ECO:0000256" key="5">
    <source>
        <dbReference type="ARBA" id="ARBA00022490"/>
    </source>
</evidence>
<comment type="subunit">
    <text evidence="11">DNA polymerase III contains a core (composed of alpha, epsilon and theta chains) that associates with a tau subunit. This core dimerizes to form the POLIII' complex. PolIII' associates with the gamma complex (composed of gamma, delta, delta', psi and chi chains) and with the beta chain to form the complete DNA polymerase III complex.</text>
</comment>
<dbReference type="Pfam" id="PF02811">
    <property type="entry name" value="PHP"/>
    <property type="match status" value="1"/>
</dbReference>
<comment type="similarity">
    <text evidence="2">Belongs to the DNA polymerase type-C family. DnaE subfamily.</text>
</comment>
<comment type="subcellular location">
    <subcellularLocation>
        <location evidence="1">Cytoplasm</location>
    </subcellularLocation>
</comment>
<dbReference type="Pfam" id="PF17657">
    <property type="entry name" value="DNA_pol3_finger"/>
    <property type="match status" value="1"/>
</dbReference>
<dbReference type="Gene3D" id="3.20.20.140">
    <property type="entry name" value="Metal-dependent hydrolases"/>
    <property type="match status" value="1"/>
</dbReference>
<reference evidence="14 15" key="1">
    <citation type="journal article" date="2017" name="Water Res.">
        <title>Comammox in drinking water systems.</title>
        <authorList>
            <person name="Wang Y."/>
            <person name="Ma L."/>
            <person name="Mao Y."/>
            <person name="Jiang X."/>
            <person name="Xia Y."/>
            <person name="Yu K."/>
            <person name="Li B."/>
            <person name="Zhang T."/>
        </authorList>
    </citation>
    <scope>NUCLEOTIDE SEQUENCE [LARGE SCALE GENOMIC DNA]</scope>
    <source>
        <strain evidence="14">SG_bin8</strain>
    </source>
</reference>
<accession>A0A1W9HVA7</accession>
<dbReference type="InterPro" id="IPR041931">
    <property type="entry name" value="DNA_pol3_alpha_thumb_dom"/>
</dbReference>
<dbReference type="InterPro" id="IPR016195">
    <property type="entry name" value="Pol/histidinol_Pase-like"/>
</dbReference>
<dbReference type="InterPro" id="IPR040982">
    <property type="entry name" value="DNA_pol3_finger"/>
</dbReference>
<comment type="caution">
    <text evidence="14">The sequence shown here is derived from an EMBL/GenBank/DDBJ whole genome shotgun (WGS) entry which is preliminary data.</text>
</comment>
<organism evidence="14 15">
    <name type="scientific">Candidatus Raskinella chloraquaticus</name>
    <dbReference type="NCBI Taxonomy" id="1951219"/>
    <lineage>
        <taxon>Bacteria</taxon>
        <taxon>Pseudomonadati</taxon>
        <taxon>Pseudomonadota</taxon>
        <taxon>Alphaproteobacteria</taxon>
        <taxon>Hyphomicrobiales</taxon>
        <taxon>Phreatobacteraceae</taxon>
        <taxon>Candidatus Raskinella</taxon>
    </lineage>
</organism>
<dbReference type="GO" id="GO:0006260">
    <property type="term" value="P:DNA replication"/>
    <property type="evidence" value="ECO:0007669"/>
    <property type="project" value="UniProtKB-KW"/>
</dbReference>
<evidence type="ECO:0000256" key="4">
    <source>
        <dbReference type="ARBA" id="ARBA00019114"/>
    </source>
</evidence>
<sequence>MARQAQPAGKTRSGPGFVHLRVSSAYSLLEGALPVGVLVDLAKADHQPAIAVADGNNLFGALEFSEKASGSGVQPIIGMRLCVDFADREPARDGRLPGLGHIVVLAQDEVGYRNLMVLSSRAHLDSPAGGDIHVGWAVLEAHASGLIALTGGAGGPIDEVLKEGRHEEARARLARLAALFERRLYVEIQRHGLALQRRVEGPLVELADAAGLPLVATNDCHFARREDYEAHDALLCIAEGRHLAETDRRQLTPEHYLKSRAEMVALFSDLPEALANSVEIARRCHVRPLVRPPILPRFTSAGEGDGLASEASECRRQAEDGLARRLAGHGPASGLAVADYHRRLDFELEVIERMKYPGYFLIVADFIKWAKARGIPVGPGRGSGAGSLVAYALTITDLDPLRFGLFFERFLNPERVSMPDFDIDFCQERRDEVIGYVQERYGRDRVAQIITFGTLQARGVMRDVGRVLEMPYGQVDKLTKLVPQNPAAPVRLQQAIAGEPKLSQEAADNPVVRRMLDIAGKLEGLNRHASTHAAGLVIADRPLEQLVPLYRDPKSSMPVTQFNMKWVEQAGLVKFDFLGLKTLTVLQSAVELLSKRGVAIDLSAIPLDDAPTFAMLSAGDTVGVFQLESSGMRRAVLDMRPDRFEDLIALVALYRPGPMANIPIYCMRKHGEEPIEYIHPVLAPILNETFGVITYQEQVQQIARDLAGYSLGEADLLRRAMGKKIQAEMNAQRGRFVSGAVERNVPRGDAEAIFDACSKFAEYGFNKGHSAPYALISYQTAYLKANFPVEFLAASMTHESSDTDKLSEFREEARRLGIRIRPPNINEGGAVFDVAQGEIIYALAALKGVGKAAVEQVMAVRASGGPFRDMDDFTSRIPPRTVNKRMVETLAAAGAFDCFDVDRAAAFAGAERILTLIQSQDDGQSGQGGLFSDDSARRRLRLPAAEPWLPSERLQKEYDAIGFFLSGHPLDDYRPILQRLRVQNIADFQKAARAGASVGKLAGVVLAKQERRTKTGNKIAILTLSDASGSYEVVCFQDLLNSARDMFESGNRLQLMVGAEASGDEVRLRLRSVERLDDVASQAASSQSLRIFCRDERPLDGVARRLAGRGRAQVSFVLLLDGAREVEIKLPGGFDVSPQIASAIKAVPGVVSVEQA</sequence>
<dbReference type="RefSeq" id="WP_376802492.1">
    <property type="nucleotide sequence ID" value="NZ_DBNB01000015.1"/>
</dbReference>
<dbReference type="PANTHER" id="PTHR32294:SF0">
    <property type="entry name" value="DNA POLYMERASE III SUBUNIT ALPHA"/>
    <property type="match status" value="1"/>
</dbReference>
<dbReference type="InterPro" id="IPR004013">
    <property type="entry name" value="PHP_dom"/>
</dbReference>
<dbReference type="PANTHER" id="PTHR32294">
    <property type="entry name" value="DNA POLYMERASE III SUBUNIT ALPHA"/>
    <property type="match status" value="1"/>
</dbReference>
<evidence type="ECO:0000256" key="7">
    <source>
        <dbReference type="ARBA" id="ARBA00022695"/>
    </source>
</evidence>
<dbReference type="GO" id="GO:0003887">
    <property type="term" value="F:DNA-directed DNA polymerase activity"/>
    <property type="evidence" value="ECO:0007669"/>
    <property type="project" value="UniProtKB-KW"/>
</dbReference>
<gene>
    <name evidence="14" type="ORF">A4S15_11010</name>
</gene>
<dbReference type="CDD" id="cd07433">
    <property type="entry name" value="PHP_PolIIIA_DnaE1"/>
    <property type="match status" value="1"/>
</dbReference>
<dbReference type="Proteomes" id="UP000192872">
    <property type="component" value="Unassembled WGS sequence"/>
</dbReference>
<evidence type="ECO:0000256" key="2">
    <source>
        <dbReference type="ARBA" id="ARBA00009496"/>
    </source>
</evidence>
<evidence type="ECO:0000256" key="8">
    <source>
        <dbReference type="ARBA" id="ARBA00022705"/>
    </source>
</evidence>
<dbReference type="CDD" id="cd04485">
    <property type="entry name" value="DnaE_OBF"/>
    <property type="match status" value="1"/>
</dbReference>
<dbReference type="EC" id="2.7.7.7" evidence="3"/>
<evidence type="ECO:0000256" key="3">
    <source>
        <dbReference type="ARBA" id="ARBA00012417"/>
    </source>
</evidence>
<evidence type="ECO:0000256" key="10">
    <source>
        <dbReference type="ARBA" id="ARBA00025611"/>
    </source>
</evidence>
<evidence type="ECO:0000256" key="12">
    <source>
        <dbReference type="ARBA" id="ARBA00049244"/>
    </source>
</evidence>
<feature type="domain" description="Polymerase/histidinol phosphatase N-terminal" evidence="13">
    <location>
        <begin position="18"/>
        <end position="85"/>
    </location>
</feature>
<comment type="function">
    <text evidence="10">DNA polymerase III is a complex, multichain enzyme responsible for most of the replicative synthesis in bacteria. This DNA polymerase also exhibits 3' to 5' exonuclease activity. The alpha chain is the DNA polymerase.</text>
</comment>
<name>A0A1W9HVA7_9HYPH</name>
<keyword evidence="9" id="KW-0239">DNA-directed DNA polymerase</keyword>
<keyword evidence="6" id="KW-0808">Transferase</keyword>
<dbReference type="Gene3D" id="1.10.150.870">
    <property type="match status" value="1"/>
</dbReference>
<keyword evidence="7" id="KW-0548">Nucleotidyltransferase</keyword>
<proteinExistence type="inferred from homology"/>
<dbReference type="InterPro" id="IPR004805">
    <property type="entry name" value="DnaE2/DnaE/PolC"/>
</dbReference>
<dbReference type="GO" id="GO:0005737">
    <property type="term" value="C:cytoplasm"/>
    <property type="evidence" value="ECO:0007669"/>
    <property type="project" value="UniProtKB-SubCell"/>
</dbReference>
<evidence type="ECO:0000256" key="11">
    <source>
        <dbReference type="ARBA" id="ARBA00026073"/>
    </source>
</evidence>
<dbReference type="Pfam" id="PF14579">
    <property type="entry name" value="HHH_6"/>
    <property type="match status" value="1"/>
</dbReference>
<dbReference type="EMBL" id="LWDL01000019">
    <property type="protein sequence ID" value="OQW51359.1"/>
    <property type="molecule type" value="Genomic_DNA"/>
</dbReference>
<keyword evidence="5" id="KW-0963">Cytoplasm</keyword>
<evidence type="ECO:0000256" key="1">
    <source>
        <dbReference type="ARBA" id="ARBA00004496"/>
    </source>
</evidence>
<dbReference type="InterPro" id="IPR029460">
    <property type="entry name" value="DNAPol_HHH"/>
</dbReference>
<dbReference type="STRING" id="1827387.A4S15_11010"/>
<dbReference type="Gene3D" id="1.10.10.1600">
    <property type="entry name" value="Bacterial DNA polymerase III alpha subunit, thumb domain"/>
    <property type="match status" value="1"/>
</dbReference>
<dbReference type="NCBIfam" id="TIGR00594">
    <property type="entry name" value="polc"/>
    <property type="match status" value="1"/>
</dbReference>